<dbReference type="Gene3D" id="3.30.559.30">
    <property type="entry name" value="Nonribosomal peptide synthetase, condensation domain"/>
    <property type="match status" value="2"/>
</dbReference>
<dbReference type="InterPro" id="IPR010060">
    <property type="entry name" value="NRPS_synth"/>
</dbReference>
<dbReference type="InterPro" id="IPR020845">
    <property type="entry name" value="AMP-binding_CS"/>
</dbReference>
<dbReference type="Pfam" id="PF00501">
    <property type="entry name" value="AMP-binding"/>
    <property type="match status" value="1"/>
</dbReference>
<dbReference type="InterPro" id="IPR010071">
    <property type="entry name" value="AA_adenyl_dom"/>
</dbReference>
<evidence type="ECO:0000313" key="8">
    <source>
        <dbReference type="Proteomes" id="UP000000787"/>
    </source>
</evidence>
<gene>
    <name evidence="7" type="ordered locus">Haur_1874</name>
</gene>
<evidence type="ECO:0000256" key="4">
    <source>
        <dbReference type="ARBA" id="ARBA00022553"/>
    </source>
</evidence>
<dbReference type="FunFam" id="3.40.50.980:FF:000001">
    <property type="entry name" value="Non-ribosomal peptide synthetase"/>
    <property type="match status" value="1"/>
</dbReference>
<dbReference type="KEGG" id="hau:Haur_1874"/>
<dbReference type="Gene3D" id="3.30.559.10">
    <property type="entry name" value="Chloramphenicol acetyltransferase-like domain"/>
    <property type="match status" value="2"/>
</dbReference>
<dbReference type="InterPro" id="IPR042099">
    <property type="entry name" value="ANL_N_sf"/>
</dbReference>
<dbReference type="BioCyc" id="HAUR316274:GHYA-1903-MONOMER"/>
<protein>
    <submittedName>
        <fullName evidence="7">Amino acid adenylation domain</fullName>
    </submittedName>
</protein>
<dbReference type="InterPro" id="IPR036736">
    <property type="entry name" value="ACP-like_sf"/>
</dbReference>
<dbReference type="PROSITE" id="PS00455">
    <property type="entry name" value="AMP_BINDING"/>
    <property type="match status" value="1"/>
</dbReference>
<dbReference type="CDD" id="cd19531">
    <property type="entry name" value="LCL_NRPS-like"/>
    <property type="match status" value="1"/>
</dbReference>
<dbReference type="GO" id="GO:0031177">
    <property type="term" value="F:phosphopantetheine binding"/>
    <property type="evidence" value="ECO:0007669"/>
    <property type="project" value="InterPro"/>
</dbReference>
<dbReference type="InterPro" id="IPR006162">
    <property type="entry name" value="Ppantetheine_attach_site"/>
</dbReference>
<proteinExistence type="inferred from homology"/>
<dbReference type="InParanoid" id="A9AUJ0"/>
<dbReference type="STRING" id="316274.Haur_1874"/>
<dbReference type="GO" id="GO:0017000">
    <property type="term" value="P:antibiotic biosynthetic process"/>
    <property type="evidence" value="ECO:0007669"/>
    <property type="project" value="UniProtKB-KW"/>
</dbReference>
<feature type="domain" description="Carrier" evidence="6">
    <location>
        <begin position="1009"/>
        <end position="1083"/>
    </location>
</feature>
<dbReference type="InterPro" id="IPR009081">
    <property type="entry name" value="PP-bd_ACP"/>
</dbReference>
<dbReference type="NCBIfam" id="TIGR01733">
    <property type="entry name" value="AA-adenyl-dom"/>
    <property type="match status" value="1"/>
</dbReference>
<sequence length="1553" mass="173797">MSDFAKRLAALSPEQRALLEKRLNQKKAEPNKQQIPHVERQGAAYALSFAQERLWLMYQLDPQSALYNVPVVIRFGPNFDVALEQRVFQAIIERHEILRTTFKTVDQQPVQMLEPVPDFRLPVIDLRSFPEEQQASEAQKHTLAEAQKPFDLSNGPLLRVVLLRLTHEHHLIINLHHIVSDDWSPGVLVQEIGALHQAFSQGQPSPLAPLAIQYLDFAVWQRQRLNQASVSQQLEYWQNQLSGSLPLLALPTDRPRPRIQTFNGAKISRRMPASLLKSLKQLTAQTGATLFMSVLAAYKILLQHYTGQTDLLIGTPITSRTRPELEPLIGCFINMLVLRSQLNLEQTSREFIQQVRQMALDAYANAEVPFERLVQVLRPERNPSYTPIFQAAYILQDPQEARQKMPENVLGYAEVDTGTSKFDLTLEIDEVDGELATAFVYSTDLFDQATVERMLGHLQQILETMVAQPDLPIAAIELVTSAERQQLLIEWNATETAFETDFVQHAIARHAQTQPDQLALRYGDQQYSYAELNQHAERLATYLQQLGVKPECVVGLCVERTPAMVIAILAIFKAGGLFLPLDPSFPADRLAYIVADAKPLVVLTTAALAAELPLEAPHIVALDQAWHAHIQQVDAPNHQLQPSNLAYMIYTSGTTGTPKAVLVTHQNLLNVLLASQQAFGFNPRDVMPCIAPFSFDIFLFELLNPLLAGGTSWMLTREEILDIAGLIESLASMSVIHTVPSLMRQLVNALETEGYTAAACQSIRMIFIGGDLVPPELLNAMRLAFPQAAIHVLYGPTEATIICTSYRVPQQGLLERHLIGRPLPNMAIRLYDPQQNLVPIGMPGELYIGGAGVSRGYLNRSELTDEKFVELDQQRWYRTGDLARYQVDGNLEFLGRIDQQVKIRGFRIELGEIEAVLAQHPSIREAVVVAREDLPGDKRLVAYLIAESEQMPHIGELRAFLQTKLPEYMLPAAFMVLESLPLTRNGKVDRQALPVPPTTREHLANQFAAPTNQLETLLSTIWAEVLGREQVGIHDNFFELGGDSILSLQIVARLNQAGYHVLTKDIFQYQTIAELAQVVSSTTLVVADQGLIEGAVPLTPIQQWFFCQNLPNPHYFNSMPVLLEAPAELTQADLHSIVAQLLQHHDGLRLRFELVADQWQQTHGSLEADLPLAIIDLRGLNQGTQTQTIEATAIEYQTKLDLSTGPLIWFVLFEAELSKRLLIVAHHLVFDGISLRILLEDLQTAYAQLQAGQSINLPLKTSSFKTWALALQEYAQSPEVAQQASYWQTIQHTQSPLPLDHSGQANTEASSSIVLARLEVAETDVLLNQLPTLYHASLEEVLLTALAQTIGEWTYSQSLVVDLESHGRAESIAENLNLSRTIGWFTSLYPVILDWTGFDGPLEMLKVIKETLRQVPEYGLSYGLWQFNQPNPSANSHAELRFNYLGQLGGAAQKAAFELLPQLEVPLRDPASTRSHVLDVDVVVVQQQLWVRWTYSNHLHEPATITQLAERFMAALRDLLQGDSATSAAYVPSDFPMANLDQQTLNSLMKKLR</sequence>
<dbReference type="Gene3D" id="3.30.300.30">
    <property type="match status" value="1"/>
</dbReference>
<dbReference type="Gene3D" id="1.10.1200.10">
    <property type="entry name" value="ACP-like"/>
    <property type="match status" value="1"/>
</dbReference>
<keyword evidence="4" id="KW-0597">Phosphoprotein</keyword>
<dbReference type="PANTHER" id="PTHR45398">
    <property type="match status" value="1"/>
</dbReference>
<evidence type="ECO:0000313" key="7">
    <source>
        <dbReference type="EMBL" id="ABX04517.1"/>
    </source>
</evidence>
<dbReference type="Pfam" id="PF00550">
    <property type="entry name" value="PP-binding"/>
    <property type="match status" value="1"/>
</dbReference>
<dbReference type="InterPro" id="IPR000873">
    <property type="entry name" value="AMP-dep_synth/lig_dom"/>
</dbReference>
<dbReference type="InterPro" id="IPR023213">
    <property type="entry name" value="CAT-like_dom_sf"/>
</dbReference>
<evidence type="ECO:0000256" key="5">
    <source>
        <dbReference type="ARBA" id="ARBA00023194"/>
    </source>
</evidence>
<dbReference type="InterPro" id="IPR020806">
    <property type="entry name" value="PKS_PP-bd"/>
</dbReference>
<evidence type="ECO:0000256" key="3">
    <source>
        <dbReference type="ARBA" id="ARBA00022450"/>
    </source>
</evidence>
<dbReference type="Proteomes" id="UP000000787">
    <property type="component" value="Chromosome"/>
</dbReference>
<dbReference type="PROSITE" id="PS00012">
    <property type="entry name" value="PHOSPHOPANTETHEINE"/>
    <property type="match status" value="1"/>
</dbReference>
<dbReference type="EMBL" id="CP000875">
    <property type="protein sequence ID" value="ABX04517.1"/>
    <property type="molecule type" value="Genomic_DNA"/>
</dbReference>
<comment type="similarity">
    <text evidence="2">Belongs to the ATP-dependent AMP-binding enzyme family.</text>
</comment>
<dbReference type="CDD" id="cd05930">
    <property type="entry name" value="A_NRPS"/>
    <property type="match status" value="1"/>
</dbReference>
<dbReference type="Pfam" id="PF13193">
    <property type="entry name" value="AMP-binding_C"/>
    <property type="match status" value="1"/>
</dbReference>
<dbReference type="GO" id="GO:0003824">
    <property type="term" value="F:catalytic activity"/>
    <property type="evidence" value="ECO:0007669"/>
    <property type="project" value="InterPro"/>
</dbReference>
<dbReference type="SUPFAM" id="SSF56801">
    <property type="entry name" value="Acetyl-CoA synthetase-like"/>
    <property type="match status" value="1"/>
</dbReference>
<dbReference type="FunFam" id="3.40.50.12780:FF:000012">
    <property type="entry name" value="Non-ribosomal peptide synthetase"/>
    <property type="match status" value="1"/>
</dbReference>
<keyword evidence="3" id="KW-0596">Phosphopantetheine</keyword>
<dbReference type="FunFam" id="1.10.1200.10:FF:000005">
    <property type="entry name" value="Nonribosomal peptide synthetase 1"/>
    <property type="match status" value="1"/>
</dbReference>
<reference evidence="7 8" key="1">
    <citation type="journal article" date="2011" name="Stand. Genomic Sci.">
        <title>Complete genome sequence of the filamentous gliding predatory bacterium Herpetosiphon aurantiacus type strain (114-95(T)).</title>
        <authorList>
            <person name="Kiss H."/>
            <person name="Nett M."/>
            <person name="Domin N."/>
            <person name="Martin K."/>
            <person name="Maresca J.A."/>
            <person name="Copeland A."/>
            <person name="Lapidus A."/>
            <person name="Lucas S."/>
            <person name="Berry K.W."/>
            <person name="Glavina Del Rio T."/>
            <person name="Dalin E."/>
            <person name="Tice H."/>
            <person name="Pitluck S."/>
            <person name="Richardson P."/>
            <person name="Bruce D."/>
            <person name="Goodwin L."/>
            <person name="Han C."/>
            <person name="Detter J.C."/>
            <person name="Schmutz J."/>
            <person name="Brettin T."/>
            <person name="Land M."/>
            <person name="Hauser L."/>
            <person name="Kyrpides N.C."/>
            <person name="Ivanova N."/>
            <person name="Goker M."/>
            <person name="Woyke T."/>
            <person name="Klenk H.P."/>
            <person name="Bryant D.A."/>
        </authorList>
    </citation>
    <scope>NUCLEOTIDE SEQUENCE [LARGE SCALE GENOMIC DNA]</scope>
    <source>
        <strain evidence="8">ATCC 23779 / DSM 785 / 114-95</strain>
    </source>
</reference>
<evidence type="ECO:0000259" key="6">
    <source>
        <dbReference type="PROSITE" id="PS50075"/>
    </source>
</evidence>
<dbReference type="FunFam" id="3.30.300.30:FF:000010">
    <property type="entry name" value="Enterobactin synthetase component F"/>
    <property type="match status" value="1"/>
</dbReference>
<dbReference type="Gene3D" id="3.40.50.12780">
    <property type="entry name" value="N-terminal domain of ligase-like"/>
    <property type="match status" value="1"/>
</dbReference>
<dbReference type="PROSITE" id="PS50075">
    <property type="entry name" value="CARRIER"/>
    <property type="match status" value="1"/>
</dbReference>
<dbReference type="HOGENOM" id="CLU_000022_2_2_0"/>
<dbReference type="GO" id="GO:0043041">
    <property type="term" value="P:amino acid activation for nonribosomal peptide biosynthetic process"/>
    <property type="evidence" value="ECO:0007669"/>
    <property type="project" value="UniProtKB-ARBA"/>
</dbReference>
<dbReference type="CDD" id="cd19534">
    <property type="entry name" value="E_NRPS"/>
    <property type="match status" value="1"/>
</dbReference>
<dbReference type="Pfam" id="PF00668">
    <property type="entry name" value="Condensation"/>
    <property type="match status" value="2"/>
</dbReference>
<keyword evidence="8" id="KW-1185">Reference proteome</keyword>
<comment type="cofactor">
    <cofactor evidence="1">
        <name>pantetheine 4'-phosphate</name>
        <dbReference type="ChEBI" id="CHEBI:47942"/>
    </cofactor>
</comment>
<dbReference type="NCBIfam" id="TIGR01720">
    <property type="entry name" value="NRPS-para261"/>
    <property type="match status" value="1"/>
</dbReference>
<dbReference type="eggNOG" id="COG1020">
    <property type="taxonomic scope" value="Bacteria"/>
</dbReference>
<dbReference type="PANTHER" id="PTHR45398:SF1">
    <property type="entry name" value="ENZYME, PUTATIVE (JCVI)-RELATED"/>
    <property type="match status" value="1"/>
</dbReference>
<dbReference type="GO" id="GO:0008610">
    <property type="term" value="P:lipid biosynthetic process"/>
    <property type="evidence" value="ECO:0007669"/>
    <property type="project" value="UniProtKB-ARBA"/>
</dbReference>
<keyword evidence="5" id="KW-0045">Antibiotic biosynthesis</keyword>
<dbReference type="SMART" id="SM00823">
    <property type="entry name" value="PKS_PP"/>
    <property type="match status" value="1"/>
</dbReference>
<dbReference type="InterPro" id="IPR025110">
    <property type="entry name" value="AMP-bd_C"/>
</dbReference>
<evidence type="ECO:0000256" key="2">
    <source>
        <dbReference type="ARBA" id="ARBA00006432"/>
    </source>
</evidence>
<dbReference type="InterPro" id="IPR001242">
    <property type="entry name" value="Condensation_dom"/>
</dbReference>
<accession>A9AUJ0</accession>
<dbReference type="InterPro" id="IPR045851">
    <property type="entry name" value="AMP-bd_C_sf"/>
</dbReference>
<organism evidence="7 8">
    <name type="scientific">Herpetosiphon aurantiacus (strain ATCC 23779 / DSM 785 / 114-95)</name>
    <dbReference type="NCBI Taxonomy" id="316274"/>
    <lineage>
        <taxon>Bacteria</taxon>
        <taxon>Bacillati</taxon>
        <taxon>Chloroflexota</taxon>
        <taxon>Chloroflexia</taxon>
        <taxon>Herpetosiphonales</taxon>
        <taxon>Herpetosiphonaceae</taxon>
        <taxon>Herpetosiphon</taxon>
    </lineage>
</organism>
<dbReference type="SUPFAM" id="SSF47336">
    <property type="entry name" value="ACP-like"/>
    <property type="match status" value="1"/>
</dbReference>
<dbReference type="GO" id="GO:0044550">
    <property type="term" value="P:secondary metabolite biosynthetic process"/>
    <property type="evidence" value="ECO:0007669"/>
    <property type="project" value="UniProtKB-ARBA"/>
</dbReference>
<evidence type="ECO:0000256" key="1">
    <source>
        <dbReference type="ARBA" id="ARBA00001957"/>
    </source>
</evidence>
<name>A9AUJ0_HERA2</name>
<dbReference type="SUPFAM" id="SSF52777">
    <property type="entry name" value="CoA-dependent acyltransferases"/>
    <property type="match status" value="4"/>
</dbReference>